<proteinExistence type="predicted"/>
<reference evidence="2" key="1">
    <citation type="journal article" date="2019" name="Int. J. Syst. Evol. Microbiol.">
        <title>The Global Catalogue of Microorganisms (GCM) 10K type strain sequencing project: providing services to taxonomists for standard genome sequencing and annotation.</title>
        <authorList>
            <consortium name="The Broad Institute Genomics Platform"/>
            <consortium name="The Broad Institute Genome Sequencing Center for Infectious Disease"/>
            <person name="Wu L."/>
            <person name="Ma J."/>
        </authorList>
    </citation>
    <scope>NUCLEOTIDE SEQUENCE [LARGE SCALE GENOMIC DNA]</scope>
    <source>
        <strain evidence="2">CGMCC 4.1782</strain>
    </source>
</reference>
<dbReference type="Proteomes" id="UP001597374">
    <property type="component" value="Unassembled WGS sequence"/>
</dbReference>
<name>A0ABW5CZP1_9BACT</name>
<protein>
    <submittedName>
        <fullName evidence="1">SIMPL domain-containing protein</fullName>
    </submittedName>
</protein>
<dbReference type="EMBL" id="JBHUIM010000002">
    <property type="protein sequence ID" value="MFD2247309.1"/>
    <property type="molecule type" value="Genomic_DNA"/>
</dbReference>
<sequence>MKNLYLKHLVLVFVLGALSSCENQTITGGEQNYLEVIGEHEQTYEEAGYRINLAYNGPLSMRDRFQQWADSLQQKHPGMVKVNDNLFVNYMPEQMDKKISRSMFQVGVTYNLYVADTAVYNQITRDALRSGFPFSINVTGTYMSPARKIALQKDMMQKALDNAKTKLDYLSRASGNRAYTIVGVEELDANVPFGPEYYDYNRRAVSRLKVKARLE</sequence>
<comment type="caution">
    <text evidence="1">The sequence shown here is derived from an EMBL/GenBank/DDBJ whole genome shotgun (WGS) entry which is preliminary data.</text>
</comment>
<dbReference type="RefSeq" id="WP_250430242.1">
    <property type="nucleotide sequence ID" value="NZ_JALPRR010000003.1"/>
</dbReference>
<keyword evidence="2" id="KW-1185">Reference proteome</keyword>
<dbReference type="PROSITE" id="PS51257">
    <property type="entry name" value="PROKAR_LIPOPROTEIN"/>
    <property type="match status" value="1"/>
</dbReference>
<gene>
    <name evidence="1" type="ORF">ACFSKP_13670</name>
</gene>
<evidence type="ECO:0000313" key="1">
    <source>
        <dbReference type="EMBL" id="MFD2247309.1"/>
    </source>
</evidence>
<evidence type="ECO:0000313" key="2">
    <source>
        <dbReference type="Proteomes" id="UP001597374"/>
    </source>
</evidence>
<organism evidence="1 2">
    <name type="scientific">Pontibacter ruber</name>
    <dbReference type="NCBI Taxonomy" id="1343895"/>
    <lineage>
        <taxon>Bacteria</taxon>
        <taxon>Pseudomonadati</taxon>
        <taxon>Bacteroidota</taxon>
        <taxon>Cytophagia</taxon>
        <taxon>Cytophagales</taxon>
        <taxon>Hymenobacteraceae</taxon>
        <taxon>Pontibacter</taxon>
    </lineage>
</organism>
<accession>A0ABW5CZP1</accession>